<dbReference type="Gene3D" id="3.40.190.10">
    <property type="entry name" value="Periplasmic binding protein-like II"/>
    <property type="match status" value="1"/>
</dbReference>
<dbReference type="InterPro" id="IPR042100">
    <property type="entry name" value="Bug_dom1"/>
</dbReference>
<proteinExistence type="inferred from homology"/>
<dbReference type="SUPFAM" id="SSF53850">
    <property type="entry name" value="Periplasmic binding protein-like II"/>
    <property type="match status" value="1"/>
</dbReference>
<evidence type="ECO:0000256" key="2">
    <source>
        <dbReference type="SAM" id="SignalP"/>
    </source>
</evidence>
<dbReference type="Proteomes" id="UP001196870">
    <property type="component" value="Unassembled WGS sequence"/>
</dbReference>
<protein>
    <submittedName>
        <fullName evidence="3">Tripartite tricarboxylate transporter substrate binding protein</fullName>
    </submittedName>
</protein>
<evidence type="ECO:0000313" key="4">
    <source>
        <dbReference type="Proteomes" id="UP001196870"/>
    </source>
</evidence>
<dbReference type="RefSeq" id="WP_211853144.1">
    <property type="nucleotide sequence ID" value="NZ_JAAGBB010000015.1"/>
</dbReference>
<dbReference type="InterPro" id="IPR005064">
    <property type="entry name" value="BUG"/>
</dbReference>
<dbReference type="PROSITE" id="PS51318">
    <property type="entry name" value="TAT"/>
    <property type="match status" value="1"/>
</dbReference>
<dbReference type="Gene3D" id="3.40.190.150">
    <property type="entry name" value="Bordetella uptake gene, domain 1"/>
    <property type="match status" value="1"/>
</dbReference>
<reference evidence="4" key="1">
    <citation type="journal article" date="2021" name="Syst. Appl. Microbiol.">
        <title>Roseomonas hellenica sp. nov., isolated from roots of wild-growing Alkanna tinctoria.</title>
        <authorList>
            <person name="Rat A."/>
            <person name="Naranjo H.D."/>
            <person name="Lebbe L."/>
            <person name="Cnockaert M."/>
            <person name="Krigas N."/>
            <person name="Grigoriadou K."/>
            <person name="Maloupa E."/>
            <person name="Willems A."/>
        </authorList>
    </citation>
    <scope>NUCLEOTIDE SEQUENCE [LARGE SCALE GENOMIC DNA]</scope>
    <source>
        <strain evidence="4">LMG 31523</strain>
    </source>
</reference>
<name>A0ABS5EYV2_9PROT</name>
<feature type="chain" id="PRO_5047212342" evidence="2">
    <location>
        <begin position="20"/>
        <end position="332"/>
    </location>
</feature>
<comment type="similarity">
    <text evidence="1">Belongs to the UPF0065 (bug) family.</text>
</comment>
<dbReference type="InterPro" id="IPR006311">
    <property type="entry name" value="TAT_signal"/>
</dbReference>
<keyword evidence="4" id="KW-1185">Reference proteome</keyword>
<dbReference type="CDD" id="cd13578">
    <property type="entry name" value="PBP2_Bug27"/>
    <property type="match status" value="1"/>
</dbReference>
<feature type="signal peptide" evidence="2">
    <location>
        <begin position="1"/>
        <end position="19"/>
    </location>
</feature>
<sequence length="332" mass="33595">MMRFAVPAMRRRHILRAGAAMLAAGSAAGRAAAQGFPTQPIRLVVPFAAGGAVDLVGRLVGQGMAAGLGQPVVVENRTGASGAIGAQSVARAPADGHTLLMAPITSFAMLAGLPGNNLNLDLLRDFAPIGTVGAVPIVLVAANRLQVESVGALVALARRRPAALSYASAGNGSTEHLAAELFAQQAGISLLHVPYRGGAPALADVLGGQVDLMFATLPNTLQNGGALKILAIATAARSGAVPEVPTAAEAGFADFAVSSIYGLLAPAGTPAAVVDRLNRAMQAAVAQPELRARLQQQGVEAAPTGADTTRQQLASEVARWAGVIRDARISLQ</sequence>
<comment type="caution">
    <text evidence="3">The sequence shown here is derived from an EMBL/GenBank/DDBJ whole genome shotgun (WGS) entry which is preliminary data.</text>
</comment>
<dbReference type="PANTHER" id="PTHR42928:SF5">
    <property type="entry name" value="BLR1237 PROTEIN"/>
    <property type="match status" value="1"/>
</dbReference>
<dbReference type="PIRSF" id="PIRSF017082">
    <property type="entry name" value="YflP"/>
    <property type="match status" value="1"/>
</dbReference>
<dbReference type="Pfam" id="PF03401">
    <property type="entry name" value="TctC"/>
    <property type="match status" value="1"/>
</dbReference>
<accession>A0ABS5EYV2</accession>
<evidence type="ECO:0000313" key="3">
    <source>
        <dbReference type="EMBL" id="MBR0665473.1"/>
    </source>
</evidence>
<keyword evidence="2" id="KW-0732">Signal</keyword>
<dbReference type="EMBL" id="JAAGBB010000015">
    <property type="protein sequence ID" value="MBR0665473.1"/>
    <property type="molecule type" value="Genomic_DNA"/>
</dbReference>
<evidence type="ECO:0000256" key="1">
    <source>
        <dbReference type="ARBA" id="ARBA00006987"/>
    </source>
</evidence>
<dbReference type="PANTHER" id="PTHR42928">
    <property type="entry name" value="TRICARBOXYLATE-BINDING PROTEIN"/>
    <property type="match status" value="1"/>
</dbReference>
<organism evidence="3 4">
    <name type="scientific">Plastoroseomonas hellenica</name>
    <dbReference type="NCBI Taxonomy" id="2687306"/>
    <lineage>
        <taxon>Bacteria</taxon>
        <taxon>Pseudomonadati</taxon>
        <taxon>Pseudomonadota</taxon>
        <taxon>Alphaproteobacteria</taxon>
        <taxon>Acetobacterales</taxon>
        <taxon>Acetobacteraceae</taxon>
        <taxon>Plastoroseomonas</taxon>
    </lineage>
</organism>
<gene>
    <name evidence="3" type="ORF">GXW71_14015</name>
</gene>